<dbReference type="EMBL" id="GGEC01048286">
    <property type="protein sequence ID" value="MBX28770.1"/>
    <property type="molecule type" value="Transcribed_RNA"/>
</dbReference>
<accession>A0A2P2MET9</accession>
<sequence length="81" mass="9530">MAYFSNLGFGISDFRFSFFFRVFQLRILSIKVLVSFDYAYLLMDLPFGSFDSSFWPVLCADELLILSFDFVAFSDLFFVRI</sequence>
<dbReference type="AlphaFoldDB" id="A0A2P2MET9"/>
<organism evidence="1">
    <name type="scientific">Rhizophora mucronata</name>
    <name type="common">Asiatic mangrove</name>
    <dbReference type="NCBI Taxonomy" id="61149"/>
    <lineage>
        <taxon>Eukaryota</taxon>
        <taxon>Viridiplantae</taxon>
        <taxon>Streptophyta</taxon>
        <taxon>Embryophyta</taxon>
        <taxon>Tracheophyta</taxon>
        <taxon>Spermatophyta</taxon>
        <taxon>Magnoliopsida</taxon>
        <taxon>eudicotyledons</taxon>
        <taxon>Gunneridae</taxon>
        <taxon>Pentapetalae</taxon>
        <taxon>rosids</taxon>
        <taxon>fabids</taxon>
        <taxon>Malpighiales</taxon>
        <taxon>Rhizophoraceae</taxon>
        <taxon>Rhizophora</taxon>
    </lineage>
</organism>
<name>A0A2P2MET9_RHIMU</name>
<protein>
    <submittedName>
        <fullName evidence="1">Uncharacterized protein</fullName>
    </submittedName>
</protein>
<reference evidence="1" key="1">
    <citation type="submission" date="2018-02" db="EMBL/GenBank/DDBJ databases">
        <title>Rhizophora mucronata_Transcriptome.</title>
        <authorList>
            <person name="Meera S.P."/>
            <person name="Sreeshan A."/>
            <person name="Augustine A."/>
        </authorList>
    </citation>
    <scope>NUCLEOTIDE SEQUENCE</scope>
    <source>
        <tissue evidence="1">Leaf</tissue>
    </source>
</reference>
<dbReference type="EMBL" id="GGEC01048292">
    <property type="protein sequence ID" value="MBX28776.1"/>
    <property type="molecule type" value="Transcribed_RNA"/>
</dbReference>
<proteinExistence type="predicted"/>
<evidence type="ECO:0000313" key="1">
    <source>
        <dbReference type="EMBL" id="MBX28776.1"/>
    </source>
</evidence>